<accession>A0AAW9WAD1</accession>
<evidence type="ECO:0000313" key="2">
    <source>
        <dbReference type="EMBL" id="MUB61794.1"/>
    </source>
</evidence>
<dbReference type="PROSITE" id="PS50887">
    <property type="entry name" value="GGDEF"/>
    <property type="match status" value="1"/>
</dbReference>
<reference evidence="2 3" key="1">
    <citation type="submission" date="2019-09" db="EMBL/GenBank/DDBJ databases">
        <title>Draft genome sequencing of Hungatella hathewayi 123Y-2.</title>
        <authorList>
            <person name="Lv Q."/>
            <person name="Li S."/>
        </authorList>
    </citation>
    <scope>NUCLEOTIDE SEQUENCE [LARGE SCALE GENOMIC DNA]</scope>
    <source>
        <strain evidence="2 3">123Y-2</strain>
    </source>
</reference>
<feature type="domain" description="GGDEF" evidence="1">
    <location>
        <begin position="1"/>
        <end position="101"/>
    </location>
</feature>
<proteinExistence type="predicted"/>
<organism evidence="2 3">
    <name type="scientific">Hungatella hathewayi</name>
    <dbReference type="NCBI Taxonomy" id="154046"/>
    <lineage>
        <taxon>Bacteria</taxon>
        <taxon>Bacillati</taxon>
        <taxon>Bacillota</taxon>
        <taxon>Clostridia</taxon>
        <taxon>Lachnospirales</taxon>
        <taxon>Lachnospiraceae</taxon>
        <taxon>Hungatella</taxon>
    </lineage>
</organism>
<protein>
    <submittedName>
        <fullName evidence="2">Diguanylate cyclase</fullName>
    </submittedName>
</protein>
<dbReference type="InterPro" id="IPR050469">
    <property type="entry name" value="Diguanylate_Cyclase"/>
</dbReference>
<sequence length="101" mass="11563">MTGVARMMADFFGDDNICRLGGDEFLILIPDKTEEEAENMLEEACQKMKETFKEQNVPIRLSVSYGVVEVGKLPFAAVSDILEPTDRKMYTKKKETHKMKR</sequence>
<dbReference type="GO" id="GO:0052621">
    <property type="term" value="F:diguanylate cyclase activity"/>
    <property type="evidence" value="ECO:0007669"/>
    <property type="project" value="TreeGrafter"/>
</dbReference>
<dbReference type="AlphaFoldDB" id="A0AAW9WAD1"/>
<dbReference type="EMBL" id="WNME01000001">
    <property type="protein sequence ID" value="MUB61794.1"/>
    <property type="molecule type" value="Genomic_DNA"/>
</dbReference>
<dbReference type="SUPFAM" id="SSF55073">
    <property type="entry name" value="Nucleotide cyclase"/>
    <property type="match status" value="1"/>
</dbReference>
<dbReference type="Proteomes" id="UP000434223">
    <property type="component" value="Unassembled WGS sequence"/>
</dbReference>
<dbReference type="InterPro" id="IPR029787">
    <property type="entry name" value="Nucleotide_cyclase"/>
</dbReference>
<dbReference type="InterPro" id="IPR043128">
    <property type="entry name" value="Rev_trsase/Diguanyl_cyclase"/>
</dbReference>
<dbReference type="PANTHER" id="PTHR45138:SF9">
    <property type="entry name" value="DIGUANYLATE CYCLASE DGCM-RELATED"/>
    <property type="match status" value="1"/>
</dbReference>
<evidence type="ECO:0000313" key="3">
    <source>
        <dbReference type="Proteomes" id="UP000434223"/>
    </source>
</evidence>
<dbReference type="Gene3D" id="3.30.70.270">
    <property type="match status" value="1"/>
</dbReference>
<dbReference type="PANTHER" id="PTHR45138">
    <property type="entry name" value="REGULATORY COMPONENTS OF SENSORY TRANSDUCTION SYSTEM"/>
    <property type="match status" value="1"/>
</dbReference>
<dbReference type="Pfam" id="PF00990">
    <property type="entry name" value="GGDEF"/>
    <property type="match status" value="1"/>
</dbReference>
<dbReference type="NCBIfam" id="TIGR00254">
    <property type="entry name" value="GGDEF"/>
    <property type="match status" value="1"/>
</dbReference>
<dbReference type="InterPro" id="IPR000160">
    <property type="entry name" value="GGDEF_dom"/>
</dbReference>
<comment type="caution">
    <text evidence="2">The sequence shown here is derived from an EMBL/GenBank/DDBJ whole genome shotgun (WGS) entry which is preliminary data.</text>
</comment>
<evidence type="ECO:0000259" key="1">
    <source>
        <dbReference type="PROSITE" id="PS50887"/>
    </source>
</evidence>
<gene>
    <name evidence="2" type="ORF">GNE07_01685</name>
</gene>
<name>A0AAW9WAD1_9FIRM</name>